<dbReference type="EMBL" id="BLAL01000315">
    <property type="protein sequence ID" value="GET02735.1"/>
    <property type="molecule type" value="Genomic_DNA"/>
</dbReference>
<evidence type="ECO:0000313" key="2">
    <source>
        <dbReference type="EMBL" id="GET02735.1"/>
    </source>
</evidence>
<name>A0A2Z6QNT1_9GLOM</name>
<dbReference type="EMBL" id="BEXD01000440">
    <property type="protein sequence ID" value="GBB87469.1"/>
    <property type="molecule type" value="Genomic_DNA"/>
</dbReference>
<dbReference type="Proteomes" id="UP000615446">
    <property type="component" value="Unassembled WGS sequence"/>
</dbReference>
<proteinExistence type="predicted"/>
<evidence type="ECO:0000313" key="1">
    <source>
        <dbReference type="EMBL" id="GBB87469.1"/>
    </source>
</evidence>
<reference evidence="2" key="2">
    <citation type="submission" date="2019-10" db="EMBL/GenBank/DDBJ databases">
        <title>Conservation and host-specific expression of non-tandemly repeated heterogenous ribosome RNA gene in arbuscular mycorrhizal fungi.</title>
        <authorList>
            <person name="Maeda T."/>
            <person name="Kobayashi Y."/>
            <person name="Nakagawa T."/>
            <person name="Ezawa T."/>
            <person name="Yamaguchi K."/>
            <person name="Bino T."/>
            <person name="Nishimoto Y."/>
            <person name="Shigenobu S."/>
            <person name="Kawaguchi M."/>
        </authorList>
    </citation>
    <scope>NUCLEOTIDE SEQUENCE</scope>
    <source>
        <strain evidence="2">HR1</strain>
    </source>
</reference>
<reference evidence="1 3" key="1">
    <citation type="submission" date="2017-11" db="EMBL/GenBank/DDBJ databases">
        <title>The genome of Rhizophagus clarus HR1 reveals common genetic basis of auxotrophy among arbuscular mycorrhizal fungi.</title>
        <authorList>
            <person name="Kobayashi Y."/>
        </authorList>
    </citation>
    <scope>NUCLEOTIDE SEQUENCE [LARGE SCALE GENOMIC DNA]</scope>
    <source>
        <strain evidence="1 3">HR1</strain>
    </source>
</reference>
<organism evidence="1 3">
    <name type="scientific">Rhizophagus clarus</name>
    <dbReference type="NCBI Taxonomy" id="94130"/>
    <lineage>
        <taxon>Eukaryota</taxon>
        <taxon>Fungi</taxon>
        <taxon>Fungi incertae sedis</taxon>
        <taxon>Mucoromycota</taxon>
        <taxon>Glomeromycotina</taxon>
        <taxon>Glomeromycetes</taxon>
        <taxon>Glomerales</taxon>
        <taxon>Glomeraceae</taxon>
        <taxon>Rhizophagus</taxon>
    </lineage>
</organism>
<keyword evidence="3" id="KW-1185">Reference proteome</keyword>
<sequence length="194" mass="21726">MNNNYNNFNFINDGDNSDLRLVTTDSQTENPDVNYIAPCNFNNNNSYSMMNGDTPSASYINTPGNNVTMSSISYPTTSSDPLHSLPQYTQQQIQVQQPVYQQNNENNIQQQSFNTIQPIVQNAPHQNNSSPFNTTNSQINNSGIFTFEIPGMIIIVKSIFPSTPIINSSQMNHSEIFTFNIPGSKVIVITLTFR</sequence>
<dbReference type="AlphaFoldDB" id="A0A2Z6QNT1"/>
<dbReference type="Proteomes" id="UP000247702">
    <property type="component" value="Unassembled WGS sequence"/>
</dbReference>
<evidence type="ECO:0000313" key="3">
    <source>
        <dbReference type="Proteomes" id="UP000247702"/>
    </source>
</evidence>
<comment type="caution">
    <text evidence="1">The sequence shown here is derived from an EMBL/GenBank/DDBJ whole genome shotgun (WGS) entry which is preliminary data.</text>
</comment>
<dbReference type="OrthoDB" id="2405258at2759"/>
<gene>
    <name evidence="2" type="ORF">RCL2_002910500</name>
    <name evidence="1" type="ORF">RclHR1_13940007</name>
</gene>
<protein>
    <submittedName>
        <fullName evidence="1">Uncharacterized protein</fullName>
    </submittedName>
</protein>
<accession>A0A2Z6QNT1</accession>